<dbReference type="KEGG" id="hhy:Halhy_1890"/>
<evidence type="ECO:0000256" key="1">
    <source>
        <dbReference type="SAM" id="SignalP"/>
    </source>
</evidence>
<dbReference type="HOGENOM" id="CLU_089897_0_0_10"/>
<dbReference type="AlphaFoldDB" id="F4L595"/>
<proteinExistence type="predicted"/>
<name>F4L595_HALH1</name>
<dbReference type="eggNOG" id="ENOG502ZAYW">
    <property type="taxonomic scope" value="Bacteria"/>
</dbReference>
<evidence type="ECO:0008006" key="4">
    <source>
        <dbReference type="Google" id="ProtNLM"/>
    </source>
</evidence>
<dbReference type="OrthoDB" id="1523667at2"/>
<dbReference type="Proteomes" id="UP000008461">
    <property type="component" value="Chromosome"/>
</dbReference>
<reference evidence="2 3" key="1">
    <citation type="journal article" date="2011" name="Stand. Genomic Sci.">
        <title>Complete genome sequence of Haliscomenobacter hydrossis type strain (O).</title>
        <authorList>
            <consortium name="US DOE Joint Genome Institute (JGI-PGF)"/>
            <person name="Daligault H."/>
            <person name="Lapidus A."/>
            <person name="Zeytun A."/>
            <person name="Nolan M."/>
            <person name="Lucas S."/>
            <person name="Del Rio T.G."/>
            <person name="Tice H."/>
            <person name="Cheng J.F."/>
            <person name="Tapia R."/>
            <person name="Han C."/>
            <person name="Goodwin L."/>
            <person name="Pitluck S."/>
            <person name="Liolios K."/>
            <person name="Pagani I."/>
            <person name="Ivanova N."/>
            <person name="Huntemann M."/>
            <person name="Mavromatis K."/>
            <person name="Mikhailova N."/>
            <person name="Pati A."/>
            <person name="Chen A."/>
            <person name="Palaniappan K."/>
            <person name="Land M."/>
            <person name="Hauser L."/>
            <person name="Brambilla E.M."/>
            <person name="Rohde M."/>
            <person name="Verbarg S."/>
            <person name="Goker M."/>
            <person name="Bristow J."/>
            <person name="Eisen J.A."/>
            <person name="Markowitz V."/>
            <person name="Hugenholtz P."/>
            <person name="Kyrpides N.C."/>
            <person name="Klenk H.P."/>
            <person name="Woyke T."/>
        </authorList>
    </citation>
    <scope>NUCLEOTIDE SEQUENCE [LARGE SCALE GENOMIC DNA]</scope>
    <source>
        <strain evidence="3">ATCC 27775 / DSM 1100 / LMG 10767 / O</strain>
    </source>
</reference>
<reference key="2">
    <citation type="submission" date="2011-04" db="EMBL/GenBank/DDBJ databases">
        <title>Complete sequence of chromosome of Haliscomenobacter hydrossis DSM 1100.</title>
        <authorList>
            <consortium name="US DOE Joint Genome Institute (JGI-PGF)"/>
            <person name="Lucas S."/>
            <person name="Han J."/>
            <person name="Lapidus A."/>
            <person name="Bruce D."/>
            <person name="Goodwin L."/>
            <person name="Pitluck S."/>
            <person name="Peters L."/>
            <person name="Kyrpides N."/>
            <person name="Mavromatis K."/>
            <person name="Ivanova N."/>
            <person name="Ovchinnikova G."/>
            <person name="Pagani I."/>
            <person name="Daligault H."/>
            <person name="Detter J.C."/>
            <person name="Han C."/>
            <person name="Land M."/>
            <person name="Hauser L."/>
            <person name="Markowitz V."/>
            <person name="Cheng J.-F."/>
            <person name="Hugenholtz P."/>
            <person name="Woyke T."/>
            <person name="Wu D."/>
            <person name="Verbarg S."/>
            <person name="Frueling A."/>
            <person name="Brambilla E."/>
            <person name="Klenk H.-P."/>
            <person name="Eisen J.A."/>
        </authorList>
    </citation>
    <scope>NUCLEOTIDE SEQUENCE</scope>
    <source>
        <strain>DSM 1100</strain>
    </source>
</reference>
<keyword evidence="3" id="KW-1185">Reference proteome</keyword>
<feature type="chain" id="PRO_5003317565" description="Outer membrane protein beta-barrel domain-containing protein" evidence="1">
    <location>
        <begin position="24"/>
        <end position="271"/>
    </location>
</feature>
<sequence>MKNINLRLICLAFSLSLSVLATAQQTLSLGQNNYQSRKGVVYNKEVAFNFKPHTNGLAAGLQFGNIRAYNRTSYWGLEIGEIKHVRETRQNKSNQIAALEGAFRGFVYGKQNNFYALRATFGEKRYLSEKARRKGLALGLDYSAGASLGILKPYYLLLRFVPEDFNRNFRSERYSIENESRFLDINSIYGADGFSKGLGQSSFMPGGHAKVALHFDWGAFDEFIKAFEVGIMADFYFKKVPIMIETEAAPNVQNQPLFLNLFLNVQLGKRS</sequence>
<dbReference type="RefSeq" id="WP_013764328.1">
    <property type="nucleotide sequence ID" value="NC_015510.1"/>
</dbReference>
<protein>
    <recommendedName>
        <fullName evidence="4">Outer membrane protein beta-barrel domain-containing protein</fullName>
    </recommendedName>
</protein>
<keyword evidence="1" id="KW-0732">Signal</keyword>
<accession>F4L595</accession>
<feature type="signal peptide" evidence="1">
    <location>
        <begin position="1"/>
        <end position="23"/>
    </location>
</feature>
<organism evidence="2 3">
    <name type="scientific">Haliscomenobacter hydrossis (strain ATCC 27775 / DSM 1100 / LMG 10767 / O)</name>
    <dbReference type="NCBI Taxonomy" id="760192"/>
    <lineage>
        <taxon>Bacteria</taxon>
        <taxon>Pseudomonadati</taxon>
        <taxon>Bacteroidota</taxon>
        <taxon>Saprospiria</taxon>
        <taxon>Saprospirales</taxon>
        <taxon>Haliscomenobacteraceae</taxon>
        <taxon>Haliscomenobacter</taxon>
    </lineage>
</organism>
<evidence type="ECO:0000313" key="2">
    <source>
        <dbReference type="EMBL" id="AEE49775.1"/>
    </source>
</evidence>
<dbReference type="EMBL" id="CP002691">
    <property type="protein sequence ID" value="AEE49775.1"/>
    <property type="molecule type" value="Genomic_DNA"/>
</dbReference>
<gene>
    <name evidence="2" type="ordered locus">Halhy_1890</name>
</gene>
<dbReference type="STRING" id="760192.Halhy_1890"/>
<evidence type="ECO:0000313" key="3">
    <source>
        <dbReference type="Proteomes" id="UP000008461"/>
    </source>
</evidence>